<evidence type="ECO:0000313" key="2">
    <source>
        <dbReference type="Proteomes" id="UP000235564"/>
    </source>
</evidence>
<dbReference type="Proteomes" id="UP000235564">
    <property type="component" value="Unassembled WGS sequence"/>
</dbReference>
<organism evidence="1 2">
    <name type="scientific">Hoylesella buccalis</name>
    <dbReference type="NCBI Taxonomy" id="28127"/>
    <lineage>
        <taxon>Bacteria</taxon>
        <taxon>Pseudomonadati</taxon>
        <taxon>Bacteroidota</taxon>
        <taxon>Bacteroidia</taxon>
        <taxon>Bacteroidales</taxon>
        <taxon>Prevotellaceae</taxon>
        <taxon>Hoylesella</taxon>
    </lineage>
</organism>
<gene>
    <name evidence="1" type="ORF">CJ231_02050</name>
</gene>
<dbReference type="AlphaFoldDB" id="A0A2N6QU44"/>
<sequence length="76" mass="8946">MLVDSGAKRKQARWLGRLLWQNVLTLCTYGFFGKHAYRPWSTNPLFLSCDFTQKRPLEIFKIEKINRQAVDKSTLI</sequence>
<accession>A0A2N6QU44</accession>
<evidence type="ECO:0000313" key="1">
    <source>
        <dbReference type="EMBL" id="PMC25574.1"/>
    </source>
</evidence>
<proteinExistence type="predicted"/>
<comment type="caution">
    <text evidence="1">The sequence shown here is derived from an EMBL/GenBank/DDBJ whole genome shotgun (WGS) entry which is preliminary data.</text>
</comment>
<name>A0A2N6QU44_9BACT</name>
<reference evidence="1 2" key="1">
    <citation type="submission" date="2017-09" db="EMBL/GenBank/DDBJ databases">
        <title>Bacterial strain isolated from the female urinary microbiota.</title>
        <authorList>
            <person name="Thomas-White K."/>
            <person name="Kumar N."/>
            <person name="Forster S."/>
            <person name="Putonti C."/>
            <person name="Lawley T."/>
            <person name="Wolfe A.J."/>
        </authorList>
    </citation>
    <scope>NUCLEOTIDE SEQUENCE [LARGE SCALE GENOMIC DNA]</scope>
    <source>
        <strain evidence="1 2">UMB0536</strain>
    </source>
</reference>
<protein>
    <submittedName>
        <fullName evidence="1">Uncharacterized protein</fullName>
    </submittedName>
</protein>
<dbReference type="EMBL" id="PNGJ01000001">
    <property type="protein sequence ID" value="PMC25574.1"/>
    <property type="molecule type" value="Genomic_DNA"/>
</dbReference>